<keyword evidence="3 4" id="KW-0436">Ligase</keyword>
<keyword evidence="3" id="KW-0460">Magnesium</keyword>
<gene>
    <name evidence="3 7" type="primary">coaBC</name>
    <name evidence="7" type="ORF">D4765_07910</name>
</gene>
<dbReference type="SUPFAM" id="SSF52507">
    <property type="entry name" value="Homo-oligomeric flavin-containing Cys decarboxylases, HFCD"/>
    <property type="match status" value="1"/>
</dbReference>
<dbReference type="OrthoDB" id="9802554at2"/>
<protein>
    <recommendedName>
        <fullName evidence="3">Coenzyme A biosynthesis bifunctional protein CoaBC</fullName>
    </recommendedName>
    <alternativeName>
        <fullName evidence="3">DNA/pantothenate metabolism flavoprotein</fullName>
    </alternativeName>
    <alternativeName>
        <fullName evidence="3">Phosphopantothenoylcysteine synthetase/decarboxylase</fullName>
        <shortName evidence="3">PPCS-PPCDC</shortName>
    </alternativeName>
    <domain>
        <recommendedName>
            <fullName evidence="3">Phosphopantothenoylcysteine decarboxylase</fullName>
            <shortName evidence="3">PPC decarboxylase</shortName>
            <shortName evidence="3">PPC-DC</shortName>
            <ecNumber evidence="3">4.1.1.36</ecNumber>
        </recommendedName>
        <alternativeName>
            <fullName evidence="3">CoaC</fullName>
        </alternativeName>
    </domain>
    <domain>
        <recommendedName>
            <fullName evidence="3">Phosphopantothenate--cysteine ligase</fullName>
            <ecNumber evidence="3">6.3.2.5</ecNumber>
        </recommendedName>
        <alternativeName>
            <fullName evidence="3">CoaB</fullName>
        </alternativeName>
        <alternativeName>
            <fullName evidence="3">Phosphopantothenoylcysteine synthetase</fullName>
            <shortName evidence="3">PPC synthetase</shortName>
            <shortName evidence="3">PPC-S</shortName>
        </alternativeName>
    </domain>
</protein>
<dbReference type="GO" id="GO:0046872">
    <property type="term" value="F:metal ion binding"/>
    <property type="evidence" value="ECO:0007669"/>
    <property type="project" value="UniProtKB-KW"/>
</dbReference>
<evidence type="ECO:0000313" key="8">
    <source>
        <dbReference type="Proteomes" id="UP000306192"/>
    </source>
</evidence>
<comment type="similarity">
    <text evidence="3 4">In the N-terminal section; belongs to the HFCD (homo-oligomeric flavin containing Cys decarboxylase) superfamily.</text>
</comment>
<evidence type="ECO:0000259" key="5">
    <source>
        <dbReference type="Pfam" id="PF02441"/>
    </source>
</evidence>
<feature type="region of interest" description="Phosphopantothenoylcysteine decarboxylase" evidence="3">
    <location>
        <begin position="1"/>
        <end position="203"/>
    </location>
</feature>
<comment type="caution">
    <text evidence="7">The sequence shown here is derived from an EMBL/GenBank/DDBJ whole genome shotgun (WGS) entry which is preliminary data.</text>
</comment>
<evidence type="ECO:0000256" key="2">
    <source>
        <dbReference type="ARBA" id="ARBA00023239"/>
    </source>
</evidence>
<feature type="domain" description="Flavoprotein" evidence="5">
    <location>
        <begin position="1"/>
        <end position="167"/>
    </location>
</feature>
<dbReference type="InterPro" id="IPR007085">
    <property type="entry name" value="DNA/pantothenate-metab_flavo_C"/>
</dbReference>
<evidence type="ECO:0000256" key="3">
    <source>
        <dbReference type="HAMAP-Rule" id="MF_02225"/>
    </source>
</evidence>
<organism evidence="7 8">
    <name type="scientific">Subtercola vilae</name>
    <dbReference type="NCBI Taxonomy" id="2056433"/>
    <lineage>
        <taxon>Bacteria</taxon>
        <taxon>Bacillati</taxon>
        <taxon>Actinomycetota</taxon>
        <taxon>Actinomycetes</taxon>
        <taxon>Micrococcales</taxon>
        <taxon>Microbacteriaceae</taxon>
        <taxon>Subtercola</taxon>
    </lineage>
</organism>
<dbReference type="EC" id="4.1.1.36" evidence="3"/>
<feature type="binding site" evidence="3">
    <location>
        <position position="357"/>
    </location>
    <ligand>
        <name>CTP</name>
        <dbReference type="ChEBI" id="CHEBI:37563"/>
    </ligand>
</feature>
<keyword evidence="2 3" id="KW-0456">Lyase</keyword>
<feature type="binding site" evidence="3">
    <location>
        <position position="302"/>
    </location>
    <ligand>
        <name>CTP</name>
        <dbReference type="ChEBI" id="CHEBI:37563"/>
    </ligand>
</feature>
<feature type="domain" description="DNA/pantothenate metabolism flavoprotein C-terminal" evidence="6">
    <location>
        <begin position="199"/>
        <end position="412"/>
    </location>
</feature>
<comment type="catalytic activity">
    <reaction evidence="3 4">
        <text>N-[(R)-4-phosphopantothenoyl]-L-cysteine + H(+) = (R)-4'-phosphopantetheine + CO2</text>
        <dbReference type="Rhea" id="RHEA:16793"/>
        <dbReference type="ChEBI" id="CHEBI:15378"/>
        <dbReference type="ChEBI" id="CHEBI:16526"/>
        <dbReference type="ChEBI" id="CHEBI:59458"/>
        <dbReference type="ChEBI" id="CHEBI:61723"/>
        <dbReference type="EC" id="4.1.1.36"/>
    </reaction>
</comment>
<keyword evidence="3" id="KW-0511">Multifunctional enzyme</keyword>
<comment type="cofactor">
    <cofactor evidence="3">
        <name>FMN</name>
        <dbReference type="ChEBI" id="CHEBI:58210"/>
    </cofactor>
    <text evidence="3">Binds 1 FMN per subunit.</text>
</comment>
<dbReference type="GO" id="GO:0004632">
    <property type="term" value="F:phosphopantothenate--cysteine ligase activity"/>
    <property type="evidence" value="ECO:0007669"/>
    <property type="project" value="UniProtKB-UniRule"/>
</dbReference>
<dbReference type="GO" id="GO:0015937">
    <property type="term" value="P:coenzyme A biosynthetic process"/>
    <property type="evidence" value="ECO:0007669"/>
    <property type="project" value="UniProtKB-UniRule"/>
</dbReference>
<dbReference type="GO" id="GO:0004633">
    <property type="term" value="F:phosphopantothenoylcysteine decarboxylase activity"/>
    <property type="evidence" value="ECO:0007669"/>
    <property type="project" value="UniProtKB-UniRule"/>
</dbReference>
<dbReference type="GO" id="GO:0010181">
    <property type="term" value="F:FMN binding"/>
    <property type="evidence" value="ECO:0007669"/>
    <property type="project" value="UniProtKB-UniRule"/>
</dbReference>
<dbReference type="NCBIfam" id="TIGR00521">
    <property type="entry name" value="coaBC_dfp"/>
    <property type="match status" value="1"/>
</dbReference>
<dbReference type="EMBL" id="QYRT01000011">
    <property type="protein sequence ID" value="TIH37702.1"/>
    <property type="molecule type" value="Genomic_DNA"/>
</dbReference>
<comment type="catalytic activity">
    <reaction evidence="3 4">
        <text>(R)-4'-phosphopantothenate + L-cysteine + CTP = N-[(R)-4-phosphopantothenoyl]-L-cysteine + CMP + diphosphate + H(+)</text>
        <dbReference type="Rhea" id="RHEA:19397"/>
        <dbReference type="ChEBI" id="CHEBI:10986"/>
        <dbReference type="ChEBI" id="CHEBI:15378"/>
        <dbReference type="ChEBI" id="CHEBI:33019"/>
        <dbReference type="ChEBI" id="CHEBI:35235"/>
        <dbReference type="ChEBI" id="CHEBI:37563"/>
        <dbReference type="ChEBI" id="CHEBI:59458"/>
        <dbReference type="ChEBI" id="CHEBI:60377"/>
        <dbReference type="EC" id="6.3.2.5"/>
    </reaction>
</comment>
<name>A0A4T2C2P4_9MICO</name>
<keyword evidence="8" id="KW-1185">Reference proteome</keyword>
<dbReference type="Gene3D" id="3.40.50.10300">
    <property type="entry name" value="CoaB-like"/>
    <property type="match status" value="1"/>
</dbReference>
<dbReference type="GO" id="GO:0015941">
    <property type="term" value="P:pantothenate catabolic process"/>
    <property type="evidence" value="ECO:0007669"/>
    <property type="project" value="InterPro"/>
</dbReference>
<dbReference type="UniPathway" id="UPA00241">
    <property type="reaction ID" value="UER00353"/>
</dbReference>
<dbReference type="AlphaFoldDB" id="A0A4T2C2P4"/>
<comment type="pathway">
    <text evidence="3 4">Cofactor biosynthesis; coenzyme A biosynthesis; CoA from (R)-pantothenate: step 3/5.</text>
</comment>
<comment type="similarity">
    <text evidence="3 4">In the C-terminal section; belongs to the PPC synthetase family.</text>
</comment>
<feature type="binding site" evidence="3">
    <location>
        <position position="339"/>
    </location>
    <ligand>
        <name>CTP</name>
        <dbReference type="ChEBI" id="CHEBI:37563"/>
    </ligand>
</feature>
<dbReference type="Gene3D" id="3.40.50.1950">
    <property type="entry name" value="Flavin prenyltransferase-like"/>
    <property type="match status" value="1"/>
</dbReference>
<dbReference type="HAMAP" id="MF_02225">
    <property type="entry name" value="CoaBC"/>
    <property type="match status" value="1"/>
</dbReference>
<comment type="function">
    <text evidence="4">Catalyzes two steps in the biosynthesis of coenzyme A. In the first step cysteine is conjugated to 4'-phosphopantothenate to form 4-phosphopantothenoylcysteine, in the latter compound is decarboxylated to form 4'-phosphopantotheine.</text>
</comment>
<dbReference type="EC" id="6.3.2.5" evidence="3"/>
<dbReference type="Pfam" id="PF04127">
    <property type="entry name" value="DFP"/>
    <property type="match status" value="1"/>
</dbReference>
<keyword evidence="3 4" id="KW-0288">FMN</keyword>
<evidence type="ECO:0000259" key="6">
    <source>
        <dbReference type="Pfam" id="PF04127"/>
    </source>
</evidence>
<evidence type="ECO:0000256" key="1">
    <source>
        <dbReference type="ARBA" id="ARBA00022793"/>
    </source>
</evidence>
<comment type="function">
    <text evidence="3">Catalyzes two sequential steps in the biosynthesis of coenzyme A. In the first step cysteine is conjugated to 4'-phosphopantothenate to form 4-phosphopantothenoylcysteine. In the second step the latter compound is decarboxylated to form 4'-phosphopantotheine.</text>
</comment>
<dbReference type="InterPro" id="IPR036551">
    <property type="entry name" value="Flavin_trans-like"/>
</dbReference>
<keyword evidence="1 3" id="KW-0210">Decarboxylase</keyword>
<evidence type="ECO:0000313" key="7">
    <source>
        <dbReference type="EMBL" id="TIH37702.1"/>
    </source>
</evidence>
<dbReference type="RefSeq" id="WP_136641746.1">
    <property type="nucleotide sequence ID" value="NZ_QYRT01000011.1"/>
</dbReference>
<evidence type="ECO:0000256" key="4">
    <source>
        <dbReference type="RuleBase" id="RU364078"/>
    </source>
</evidence>
<sequence length="429" mass="44268">MNIVVGITGGIAAYKAVSVIRGFVLAGHSVQVIATEHALRFVGKPTLEAISRNTVHTDLYEGVAEVRHVAIGQAADLIVIAPTTANSLAKLAAGIADDLLGNTILASRAPILLAPAMHTEMWQNPATVANVATLRSRGFHFIGPDSGQLTGADSGPGRLSEPDAIVAAGLALVATVVDGREPADASSAGSGVAAAGSSLAGLRILISAGGTREPLDPVRFIGNRSSGKQGVALADAAIAEGARVTFVGAHLEVPPPRGAELHSVETAEELRVEMLALQGGADIIIMAAAVADYRPSEVAEGKIKKDVAGDVLTLELVKNADILAELSSQRADDQVIVGFAAETAATRDELLELGQAKIARKGCDYLVLNRVGWSEGFTTDHNTVVLLDRTGHIVIEAAGSKLSVAHSILSALAVPSRTHAHPNHQEKNV</sequence>
<proteinExistence type="inferred from homology"/>
<dbReference type="PANTHER" id="PTHR14359:SF6">
    <property type="entry name" value="PHOSPHOPANTOTHENOYLCYSTEINE DECARBOXYLASE"/>
    <property type="match status" value="1"/>
</dbReference>
<feature type="binding site" evidence="3">
    <location>
        <position position="292"/>
    </location>
    <ligand>
        <name>CTP</name>
        <dbReference type="ChEBI" id="CHEBI:37563"/>
    </ligand>
</feature>
<dbReference type="PANTHER" id="PTHR14359">
    <property type="entry name" value="HOMO-OLIGOMERIC FLAVIN CONTAINING CYS DECARBOXYLASE FAMILY"/>
    <property type="match status" value="1"/>
</dbReference>
<dbReference type="InterPro" id="IPR035929">
    <property type="entry name" value="CoaB-like_sf"/>
</dbReference>
<dbReference type="Pfam" id="PF02441">
    <property type="entry name" value="Flavoprotein"/>
    <property type="match status" value="1"/>
</dbReference>
<dbReference type="InterPro" id="IPR003382">
    <property type="entry name" value="Flavoprotein"/>
</dbReference>
<feature type="binding site" evidence="3">
    <location>
        <position position="361"/>
    </location>
    <ligand>
        <name>CTP</name>
        <dbReference type="ChEBI" id="CHEBI:37563"/>
    </ligand>
</feature>
<dbReference type="Proteomes" id="UP000306192">
    <property type="component" value="Unassembled WGS sequence"/>
</dbReference>
<reference evidence="7 8" key="1">
    <citation type="journal article" date="2019" name="Microorganisms">
        <title>Systematic Affiliation and Genome Analysis of Subtercola vilae DB165(T) with Particular Emphasis on Cold Adaptation of an Isolate from a High-Altitude Cold Volcano Lake.</title>
        <authorList>
            <person name="Villalobos A.S."/>
            <person name="Wiese J."/>
            <person name="Imhoff J.F."/>
            <person name="Dorador C."/>
            <person name="Keller A."/>
            <person name="Hentschel U."/>
        </authorList>
    </citation>
    <scope>NUCLEOTIDE SEQUENCE [LARGE SCALE GENOMIC DNA]</scope>
    <source>
        <strain evidence="7 8">DB165</strain>
    </source>
</reference>
<dbReference type="SUPFAM" id="SSF102645">
    <property type="entry name" value="CoaB-like"/>
    <property type="match status" value="1"/>
</dbReference>
<dbReference type="GO" id="GO:0071513">
    <property type="term" value="C:phosphopantothenoylcysteine decarboxylase complex"/>
    <property type="evidence" value="ECO:0007669"/>
    <property type="project" value="TreeGrafter"/>
</dbReference>
<comment type="caution">
    <text evidence="3">Lacks conserved residue(s) required for the propagation of feature annotation.</text>
</comment>
<accession>A0A4T2C2P4</accession>
<keyword evidence="3 4" id="KW-0285">Flavoprotein</keyword>
<comment type="pathway">
    <text evidence="3 4">Cofactor biosynthesis; coenzyme A biosynthesis; CoA from (R)-pantothenate: step 2/5.</text>
</comment>
<dbReference type="InterPro" id="IPR005252">
    <property type="entry name" value="CoaBC"/>
</dbReference>
<feature type="region of interest" description="Phosphopantothenate--cysteine ligase" evidence="3">
    <location>
        <begin position="204"/>
        <end position="429"/>
    </location>
</feature>
<keyword evidence="3" id="KW-0479">Metal-binding</keyword>
<comment type="cofactor">
    <cofactor evidence="3">
        <name>Mg(2+)</name>
        <dbReference type="ChEBI" id="CHEBI:18420"/>
    </cofactor>
</comment>